<dbReference type="InterPro" id="IPR042277">
    <property type="entry name" value="IST1-like"/>
</dbReference>
<feature type="region of interest" description="Disordered" evidence="2">
    <location>
        <begin position="854"/>
        <end position="941"/>
    </location>
</feature>
<protein>
    <recommendedName>
        <fullName evidence="5">IST1-like protein</fullName>
    </recommendedName>
</protein>
<evidence type="ECO:0000313" key="3">
    <source>
        <dbReference type="EMBL" id="KAJ4952341.1"/>
    </source>
</evidence>
<gene>
    <name evidence="3" type="ORF">NE237_029173</name>
</gene>
<feature type="compositionally biased region" description="Basic and acidic residues" evidence="2">
    <location>
        <begin position="332"/>
        <end position="361"/>
    </location>
</feature>
<dbReference type="FunFam" id="1.20.1260.60:FF:000002">
    <property type="entry name" value="Vacuolar protein sorting-associated protein IST1"/>
    <property type="match status" value="1"/>
</dbReference>
<feature type="compositionally biased region" description="Basic and acidic residues" evidence="2">
    <location>
        <begin position="496"/>
        <end position="524"/>
    </location>
</feature>
<feature type="compositionally biased region" description="Basic and acidic residues" evidence="2">
    <location>
        <begin position="190"/>
        <end position="211"/>
    </location>
</feature>
<feature type="compositionally biased region" description="Basic and acidic residues" evidence="2">
    <location>
        <begin position="560"/>
        <end position="590"/>
    </location>
</feature>
<feature type="region of interest" description="Disordered" evidence="2">
    <location>
        <begin position="688"/>
        <end position="740"/>
    </location>
</feature>
<dbReference type="OrthoDB" id="29853at2759"/>
<sequence length="956" mass="109381">MLDGLLGRGFTSKCKSSIKLIKARIDVIRRKRNAMQKFLKKDVADLLRNGLDINAYGRAEGLHVELNLSSCYDLVEQFCLCILKQISVMQKQRECPEECREAVPSLMFAAARFADLPELRDLRQSFAERYGNSLESFVNQEFAEKMAAKPPTKEKKLQLMRDIAKEFSIKWDSKAFEQKMSNPPAYVQDQSKKEGSFHDRNDGYKLHKMEDIPEIDTQDVSSRGRELTHDGYKSRSHREDTVPKKDNQAILSNGKRGVHNSSGDTTLKRDNQDVPSRGRQELTDDGYKMRNEREDTISKREFTHDGYKSRSHREDTDLKKDNQAILSNGRQECSDDRRKAHNSRGDTTLKRDNQDIPSRGRLELTDDGYKMRNEREDTISKREFTHDEYKSRSHREDTVLKKDNQAILSNGRQECSDDRRKAHNSRGDTTLKRDNQDIPSRGRQELTDDGYKMRNEREDTISKREFTHDEYKSRSHREDTVLKKDNRAILSNGRQECSDDGRKAHNSRGDTTLKRDNQDISSRGRLELTDDGYKLRNGREDTISKKDNHDVSSLGWWEISSDKHKPHGNRDDNLLRREHRDLSSRGRQEVSDAGYKPKRYNLDGLSNGGWEHVKDAQKQCNGGEDAALESYNGDVFTHDRVGVTPSFTRRRQVRTDGIDVPVAVAGHNQYSPKNHSQTNKIDEENTESLKPFCNNIVPPPYIKPRGTKHGSNSDAQRSSSEDNEVSSDPPYGNRDVMRKKSEWRENRLDHVDYSGQLVGPARVNGYGDERDHLDDLVGDAKPRPRSVRRRQLRPPPGHDSVSNSEHEEAAKRYPTARKEDARRGLQTLSDDDFDSKYEEEKMMDKLLLHYSKKKPSAYEHSKMRKGSKAPPSHDSAADAGRPPRHRSRDEAHLNTGLGHPPARAVSLPPEPTTPTEVSRGPARARSFQPDGQVGHVHPKLPDCDDLAARIAALRRA</sequence>
<dbReference type="Gene3D" id="1.20.1260.60">
    <property type="entry name" value="Vacuolar protein sorting-associated protein Ist1"/>
    <property type="match status" value="1"/>
</dbReference>
<feature type="compositionally biased region" description="Basic and acidic residues" evidence="2">
    <location>
        <begin position="414"/>
        <end position="487"/>
    </location>
</feature>
<feature type="compositionally biased region" description="Basic residues" evidence="2">
    <location>
        <begin position="783"/>
        <end position="792"/>
    </location>
</feature>
<comment type="similarity">
    <text evidence="1">Belongs to the IST1 family.</text>
</comment>
<name>A0A9Q0GQP3_9MAGN</name>
<feature type="compositionally biased region" description="Basic and acidic residues" evidence="2">
    <location>
        <begin position="222"/>
        <end position="247"/>
    </location>
</feature>
<feature type="region of interest" description="Disordered" evidence="2">
    <location>
        <begin position="409"/>
        <end position="524"/>
    </location>
</feature>
<evidence type="ECO:0000313" key="4">
    <source>
        <dbReference type="Proteomes" id="UP001141806"/>
    </source>
</evidence>
<evidence type="ECO:0000256" key="1">
    <source>
        <dbReference type="ARBA" id="ARBA00005536"/>
    </source>
</evidence>
<feature type="region of interest" description="Disordered" evidence="2">
    <location>
        <begin position="757"/>
        <end position="827"/>
    </location>
</feature>
<feature type="compositionally biased region" description="Basic and acidic residues" evidence="2">
    <location>
        <begin position="767"/>
        <end position="782"/>
    </location>
</feature>
<feature type="region of interest" description="Disordered" evidence="2">
    <location>
        <begin position="560"/>
        <end position="600"/>
    </location>
</feature>
<reference evidence="3" key="1">
    <citation type="journal article" date="2023" name="Plant J.">
        <title>The genome of the king protea, Protea cynaroides.</title>
        <authorList>
            <person name="Chang J."/>
            <person name="Duong T.A."/>
            <person name="Schoeman C."/>
            <person name="Ma X."/>
            <person name="Roodt D."/>
            <person name="Barker N."/>
            <person name="Li Z."/>
            <person name="Van de Peer Y."/>
            <person name="Mizrachi E."/>
        </authorList>
    </citation>
    <scope>NUCLEOTIDE SEQUENCE</scope>
    <source>
        <tissue evidence="3">Young leaves</tissue>
    </source>
</reference>
<feature type="compositionally biased region" description="Polar residues" evidence="2">
    <location>
        <begin position="709"/>
        <end position="718"/>
    </location>
</feature>
<dbReference type="GO" id="GO:0015031">
    <property type="term" value="P:protein transport"/>
    <property type="evidence" value="ECO:0007669"/>
    <property type="project" value="InterPro"/>
</dbReference>
<dbReference type="EMBL" id="JAMYWD010000012">
    <property type="protein sequence ID" value="KAJ4952341.1"/>
    <property type="molecule type" value="Genomic_DNA"/>
</dbReference>
<feature type="region of interest" description="Disordered" evidence="2">
    <location>
        <begin position="180"/>
        <end position="361"/>
    </location>
</feature>
<comment type="caution">
    <text evidence="3">The sequence shown here is derived from an EMBL/GenBank/DDBJ whole genome shotgun (WGS) entry which is preliminary data.</text>
</comment>
<feature type="compositionally biased region" description="Basic and acidic residues" evidence="2">
    <location>
        <begin position="804"/>
        <end position="823"/>
    </location>
</feature>
<evidence type="ECO:0008006" key="5">
    <source>
        <dbReference type="Google" id="ProtNLM"/>
    </source>
</evidence>
<dbReference type="Pfam" id="PF03398">
    <property type="entry name" value="Ist1"/>
    <property type="match status" value="1"/>
</dbReference>
<feature type="compositionally biased region" description="Basic and acidic residues" evidence="2">
    <location>
        <begin position="266"/>
        <end position="322"/>
    </location>
</feature>
<proteinExistence type="inferred from homology"/>
<dbReference type="AlphaFoldDB" id="A0A9Q0GQP3"/>
<dbReference type="InterPro" id="IPR005061">
    <property type="entry name" value="Ist1"/>
</dbReference>
<organism evidence="3 4">
    <name type="scientific">Protea cynaroides</name>
    <dbReference type="NCBI Taxonomy" id="273540"/>
    <lineage>
        <taxon>Eukaryota</taxon>
        <taxon>Viridiplantae</taxon>
        <taxon>Streptophyta</taxon>
        <taxon>Embryophyta</taxon>
        <taxon>Tracheophyta</taxon>
        <taxon>Spermatophyta</taxon>
        <taxon>Magnoliopsida</taxon>
        <taxon>Proteales</taxon>
        <taxon>Proteaceae</taxon>
        <taxon>Protea</taxon>
    </lineage>
</organism>
<accession>A0A9Q0GQP3</accession>
<dbReference type="Proteomes" id="UP001141806">
    <property type="component" value="Unassembled WGS sequence"/>
</dbReference>
<dbReference type="PANTHER" id="PTHR12161">
    <property type="entry name" value="IST1 FAMILY MEMBER"/>
    <property type="match status" value="1"/>
</dbReference>
<evidence type="ECO:0000256" key="2">
    <source>
        <dbReference type="SAM" id="MobiDB-lite"/>
    </source>
</evidence>
<keyword evidence="4" id="KW-1185">Reference proteome</keyword>
<dbReference type="PANTHER" id="PTHR12161:SF14">
    <property type="entry name" value="REGULATOR OF VPS4 ACTIVITY IN THE MVB PATHWAY PROTEIN"/>
    <property type="match status" value="1"/>
</dbReference>